<comment type="caution">
    <text evidence="1">The sequence shown here is derived from an EMBL/GenBank/DDBJ whole genome shotgun (WGS) entry which is preliminary data.</text>
</comment>
<dbReference type="RefSeq" id="WP_285273864.1">
    <property type="nucleotide sequence ID" value="NZ_JASNVW010000003.1"/>
</dbReference>
<evidence type="ECO:0000313" key="2">
    <source>
        <dbReference type="Proteomes" id="UP001529235"/>
    </source>
</evidence>
<gene>
    <name evidence="1" type="ORF">QPL79_05835</name>
</gene>
<evidence type="ECO:0000313" key="1">
    <source>
        <dbReference type="EMBL" id="MDK6028878.1"/>
    </source>
</evidence>
<dbReference type="Proteomes" id="UP001529235">
    <property type="component" value="Unassembled WGS sequence"/>
</dbReference>
<accession>A0ABD4Z8I8</accession>
<dbReference type="EMBL" id="JASNVW010000003">
    <property type="protein sequence ID" value="MDK6028878.1"/>
    <property type="molecule type" value="Genomic_DNA"/>
</dbReference>
<keyword evidence="2" id="KW-1185">Reference proteome</keyword>
<dbReference type="AlphaFoldDB" id="A0ABD4Z8I8"/>
<organism evidence="1 2">
    <name type="scientific">Ignisphaera cupida</name>
    <dbReference type="NCBI Taxonomy" id="3050454"/>
    <lineage>
        <taxon>Archaea</taxon>
        <taxon>Thermoproteota</taxon>
        <taxon>Thermoprotei</taxon>
        <taxon>Desulfurococcales</taxon>
        <taxon>Desulfurococcaceae</taxon>
        <taxon>Ignisphaera</taxon>
    </lineage>
</organism>
<proteinExistence type="predicted"/>
<name>A0ABD4Z8I8_9CREN</name>
<sequence length="150" mass="17465">MLNNQTEAVVARYLVFRSRRVGKKYRRSVEVVQIYFSEPRKGLDPIFEARVGKEYIKSFLDSLSAPQRVVGDSVIVVEGRDPDAYIRRLVIYAGTRQFMVSSSPRLVEVVSKLGELESIFWYSKFVDAYERNGYWGVYRVAKAFRTLHRL</sequence>
<protein>
    <submittedName>
        <fullName evidence="1">Uncharacterized protein</fullName>
    </submittedName>
</protein>
<reference evidence="1 2" key="1">
    <citation type="submission" date="2023-05" db="EMBL/GenBank/DDBJ databases">
        <title>A new hyperthermophilic archaea 'Ignisphaera cupida' sp. nov. and description of the family 'Ignisphaeraceae' fam. nov.</title>
        <authorList>
            <person name="Podosokorskaya O.A."/>
            <person name="Elcheninov A.G."/>
            <person name="Klukina A."/>
            <person name="Merkel A.Y."/>
        </authorList>
    </citation>
    <scope>NUCLEOTIDE SEQUENCE [LARGE SCALE GENOMIC DNA]</scope>
    <source>
        <strain evidence="1 2">4213-co</strain>
    </source>
</reference>